<sequence length="188" mass="21690">MESLNRYEGIPTYAVSSIRYRAMKLEQSQLCPHADREDYEQELMLNFQKKLHHYNPHRAGLNTFIAEIVDKRAATMVEHARASKRGDAMQMISIHTPVYDGEGHATELGDTLSSDQTLWPNDSMPWHERVELQIDLERQVKRLPPSLRQMAIQFSHSSVSEIAHRQKSSRATVYKARDQIASRFQALS</sequence>
<proteinExistence type="predicted"/>
<evidence type="ECO:0000313" key="1">
    <source>
        <dbReference type="EMBL" id="ABK44581.1"/>
    </source>
</evidence>
<dbReference type="EMBL" id="CP000471">
    <property type="protein sequence ID" value="ABK44581.1"/>
    <property type="molecule type" value="Genomic_DNA"/>
</dbReference>
<reference evidence="1 2" key="2">
    <citation type="journal article" date="2012" name="Int. J. Syst. Evol. Microbiol.">
        <title>Magnetococcus marinus gen. nov., sp. nov., a marine, magnetotactic bacterium that represents a novel lineage (Magnetococcaceae fam. nov.; Magnetococcales ord. nov.) at the base of the Alphaproteobacteria.</title>
        <authorList>
            <person name="Bazylinski D.A."/>
            <person name="Williams T.J."/>
            <person name="Lefevre C.T."/>
            <person name="Berg R.J."/>
            <person name="Zhang C.L."/>
            <person name="Bowser S.S."/>
            <person name="Dean A.J."/>
            <person name="Beveridge T.J."/>
        </authorList>
    </citation>
    <scope>NUCLEOTIDE SEQUENCE [LARGE SCALE GENOMIC DNA]</scope>
    <source>
        <strain evidence="2">ATCC BAA-1437 / JCM 17883 / MC-1</strain>
    </source>
</reference>
<organism evidence="1 2">
    <name type="scientific">Magnetococcus marinus (strain ATCC BAA-1437 / JCM 17883 / MC-1)</name>
    <dbReference type="NCBI Taxonomy" id="156889"/>
    <lineage>
        <taxon>Bacteria</taxon>
        <taxon>Pseudomonadati</taxon>
        <taxon>Pseudomonadota</taxon>
        <taxon>Magnetococcia</taxon>
        <taxon>Magnetococcales</taxon>
        <taxon>Magnetococcaceae</taxon>
        <taxon>Magnetococcus</taxon>
    </lineage>
</organism>
<accession>A0L9D8</accession>
<dbReference type="AlphaFoldDB" id="A0L9D8"/>
<dbReference type="KEGG" id="mgm:Mmc1_2080"/>
<protein>
    <submittedName>
        <fullName evidence="1">Sigma-24 (FecI-like)</fullName>
    </submittedName>
</protein>
<dbReference type="HOGENOM" id="CLU_120864_0_0_5"/>
<reference evidence="2" key="1">
    <citation type="journal article" date="2009" name="Appl. Environ. Microbiol.">
        <title>Complete genome sequence of the chemolithoautotrophic marine magnetotactic coccus strain MC-1.</title>
        <authorList>
            <person name="Schubbe S."/>
            <person name="Williams T.J."/>
            <person name="Xie G."/>
            <person name="Kiss H.E."/>
            <person name="Brettin T.S."/>
            <person name="Martinez D."/>
            <person name="Ross C.A."/>
            <person name="Schuler D."/>
            <person name="Cox B.L."/>
            <person name="Nealson K.H."/>
            <person name="Bazylinski D.A."/>
        </authorList>
    </citation>
    <scope>NUCLEOTIDE SEQUENCE [LARGE SCALE GENOMIC DNA]</scope>
    <source>
        <strain evidence="2">ATCC BAA-1437 / JCM 17883 / MC-1</strain>
    </source>
</reference>
<dbReference type="Proteomes" id="UP000002586">
    <property type="component" value="Chromosome"/>
</dbReference>
<dbReference type="OrthoDB" id="7766037at2"/>
<name>A0L9D8_MAGMM</name>
<dbReference type="STRING" id="156889.Mmc1_2080"/>
<gene>
    <name evidence="1" type="ordered locus">Mmc1_2080</name>
</gene>
<keyword evidence="2" id="KW-1185">Reference proteome</keyword>
<evidence type="ECO:0000313" key="2">
    <source>
        <dbReference type="Proteomes" id="UP000002586"/>
    </source>
</evidence>
<dbReference type="eggNOG" id="COG1595">
    <property type="taxonomic scope" value="Bacteria"/>
</dbReference>
<dbReference type="RefSeq" id="WP_011713709.1">
    <property type="nucleotide sequence ID" value="NC_008576.1"/>
</dbReference>